<dbReference type="Gene3D" id="3.10.450.50">
    <property type="match status" value="1"/>
</dbReference>
<dbReference type="SUPFAM" id="SSF54427">
    <property type="entry name" value="NTF2-like"/>
    <property type="match status" value="1"/>
</dbReference>
<feature type="compositionally biased region" description="Basic and acidic residues" evidence="1">
    <location>
        <begin position="113"/>
        <end position="122"/>
    </location>
</feature>
<sequence>MIGISLQLSQHILTSTQQHFHQHPHTAPSISSKRLYIHGTYCYINRITMSASPIARAAALGTMPPPPLPERLRTGTAATTPSNQDPSNALKKSSRKPSLGASRNSVRGASTDPSKKSTDKTIQKKGMTRKQAKAAAESLLAKLEKAYPEPIREPTPKPPPKPKPAEGSEKEKSKEGEEGEKKKRKRLTPAQMLEAYDRWSVSPPSPRSNMKRFCAFLKLINRRQWQLLPSFVTSSLKFNGERISLYDFMLILKQEFGGGPEPTVQMEVLTSVGGEIAPNPPLGMKMKDAFIRDSIAARVAVKKLDSDEIEFTRHMIVHFYRGKISSFYDMREEAPRGRKKRAAKLSTLETPALRPPPPPVPVDLKKFYKQYIAAINLGPEKMAEAVPKFCKPTGVVHNGVHMQVDQYISLMQNATTNVAGLKFKIHTLLVDGPKQMIAARLDFKGTPVKTWMGASPTGDEVEWSEHVFYWLENSKISDVISIVDWESYREELGQ</sequence>
<reference evidence="2" key="2">
    <citation type="submission" date="2023-05" db="EMBL/GenBank/DDBJ databases">
        <authorList>
            <consortium name="Lawrence Berkeley National Laboratory"/>
            <person name="Steindorff A."/>
            <person name="Hensen N."/>
            <person name="Bonometti L."/>
            <person name="Westerberg I."/>
            <person name="Brannstrom I.O."/>
            <person name="Guillou S."/>
            <person name="Cros-Aarteil S."/>
            <person name="Calhoun S."/>
            <person name="Haridas S."/>
            <person name="Kuo A."/>
            <person name="Mondo S."/>
            <person name="Pangilinan J."/>
            <person name="Riley R."/>
            <person name="Labutti K."/>
            <person name="Andreopoulos B."/>
            <person name="Lipzen A."/>
            <person name="Chen C."/>
            <person name="Yanf M."/>
            <person name="Daum C."/>
            <person name="Ng V."/>
            <person name="Clum A."/>
            <person name="Ohm R."/>
            <person name="Martin F."/>
            <person name="Silar P."/>
            <person name="Natvig D."/>
            <person name="Lalanne C."/>
            <person name="Gautier V."/>
            <person name="Ament-Velasquez S.L."/>
            <person name="Kruys A."/>
            <person name="Hutchinson M.I."/>
            <person name="Powell A.J."/>
            <person name="Barry K."/>
            <person name="Miller A.N."/>
            <person name="Grigoriev I.V."/>
            <person name="Debuchy R."/>
            <person name="Gladieux P."/>
            <person name="Thoren M.H."/>
            <person name="Johannesson H."/>
        </authorList>
    </citation>
    <scope>NUCLEOTIDE SEQUENCE</scope>
    <source>
        <strain evidence="2">PSN309</strain>
    </source>
</reference>
<reference evidence="2" key="1">
    <citation type="journal article" date="2023" name="Mol. Phylogenet. Evol.">
        <title>Genome-scale phylogeny and comparative genomics of the fungal order Sordariales.</title>
        <authorList>
            <person name="Hensen N."/>
            <person name="Bonometti L."/>
            <person name="Westerberg I."/>
            <person name="Brannstrom I.O."/>
            <person name="Guillou S."/>
            <person name="Cros-Aarteil S."/>
            <person name="Calhoun S."/>
            <person name="Haridas S."/>
            <person name="Kuo A."/>
            <person name="Mondo S."/>
            <person name="Pangilinan J."/>
            <person name="Riley R."/>
            <person name="LaButti K."/>
            <person name="Andreopoulos B."/>
            <person name="Lipzen A."/>
            <person name="Chen C."/>
            <person name="Yan M."/>
            <person name="Daum C."/>
            <person name="Ng V."/>
            <person name="Clum A."/>
            <person name="Steindorff A."/>
            <person name="Ohm R.A."/>
            <person name="Martin F."/>
            <person name="Silar P."/>
            <person name="Natvig D.O."/>
            <person name="Lalanne C."/>
            <person name="Gautier V."/>
            <person name="Ament-Velasquez S.L."/>
            <person name="Kruys A."/>
            <person name="Hutchinson M.I."/>
            <person name="Powell A.J."/>
            <person name="Barry K."/>
            <person name="Miller A.N."/>
            <person name="Grigoriev I.V."/>
            <person name="Debuchy R."/>
            <person name="Gladieux P."/>
            <person name="Hiltunen Thoren M."/>
            <person name="Johannesson H."/>
        </authorList>
    </citation>
    <scope>NUCLEOTIDE SEQUENCE</scope>
    <source>
        <strain evidence="2">PSN309</strain>
    </source>
</reference>
<name>A0AAN6WV89_9PEZI</name>
<evidence type="ECO:0000313" key="2">
    <source>
        <dbReference type="EMBL" id="KAK4187940.1"/>
    </source>
</evidence>
<proteinExistence type="predicted"/>
<comment type="caution">
    <text evidence="2">The sequence shown here is derived from an EMBL/GenBank/DDBJ whole genome shotgun (WGS) entry which is preliminary data.</text>
</comment>
<dbReference type="InterPro" id="IPR009959">
    <property type="entry name" value="Cyclase_SnoaL-like"/>
</dbReference>
<accession>A0AAN6WV89</accession>
<evidence type="ECO:0000256" key="1">
    <source>
        <dbReference type="SAM" id="MobiDB-lite"/>
    </source>
</evidence>
<dbReference type="Proteomes" id="UP001302126">
    <property type="component" value="Unassembled WGS sequence"/>
</dbReference>
<dbReference type="GO" id="GO:0030638">
    <property type="term" value="P:polyketide metabolic process"/>
    <property type="evidence" value="ECO:0007669"/>
    <property type="project" value="InterPro"/>
</dbReference>
<protein>
    <submittedName>
        <fullName evidence="2">Uncharacterized protein</fullName>
    </submittedName>
</protein>
<evidence type="ECO:0000313" key="3">
    <source>
        <dbReference type="Proteomes" id="UP001302126"/>
    </source>
</evidence>
<feature type="compositionally biased region" description="Basic and acidic residues" evidence="1">
    <location>
        <begin position="142"/>
        <end position="155"/>
    </location>
</feature>
<gene>
    <name evidence="2" type="ORF">QBC35DRAFT_497698</name>
</gene>
<feature type="compositionally biased region" description="Polar residues" evidence="1">
    <location>
        <begin position="76"/>
        <end position="91"/>
    </location>
</feature>
<feature type="region of interest" description="Disordered" evidence="1">
    <location>
        <begin position="61"/>
        <end position="189"/>
    </location>
</feature>
<dbReference type="InterPro" id="IPR032710">
    <property type="entry name" value="NTF2-like_dom_sf"/>
</dbReference>
<keyword evidence="3" id="KW-1185">Reference proteome</keyword>
<dbReference type="EMBL" id="MU864395">
    <property type="protein sequence ID" value="KAK4187940.1"/>
    <property type="molecule type" value="Genomic_DNA"/>
</dbReference>
<dbReference type="AlphaFoldDB" id="A0AAN6WV89"/>
<feature type="compositionally biased region" description="Basic and acidic residues" evidence="1">
    <location>
        <begin position="163"/>
        <end position="181"/>
    </location>
</feature>
<organism evidence="2 3">
    <name type="scientific">Podospora australis</name>
    <dbReference type="NCBI Taxonomy" id="1536484"/>
    <lineage>
        <taxon>Eukaryota</taxon>
        <taxon>Fungi</taxon>
        <taxon>Dikarya</taxon>
        <taxon>Ascomycota</taxon>
        <taxon>Pezizomycotina</taxon>
        <taxon>Sordariomycetes</taxon>
        <taxon>Sordariomycetidae</taxon>
        <taxon>Sordariales</taxon>
        <taxon>Podosporaceae</taxon>
        <taxon>Podospora</taxon>
    </lineage>
</organism>
<feature type="compositionally biased region" description="Polar residues" evidence="1">
    <location>
        <begin position="101"/>
        <end position="112"/>
    </location>
</feature>
<dbReference type="Pfam" id="PF07366">
    <property type="entry name" value="SnoaL"/>
    <property type="match status" value="1"/>
</dbReference>